<dbReference type="SUPFAM" id="SSF141673">
    <property type="entry name" value="MOSC N-terminal domain-like"/>
    <property type="match status" value="1"/>
</dbReference>
<dbReference type="GO" id="GO:0030170">
    <property type="term" value="F:pyridoxal phosphate binding"/>
    <property type="evidence" value="ECO:0007669"/>
    <property type="project" value="InterPro"/>
</dbReference>
<dbReference type="SUPFAM" id="SSF49464">
    <property type="entry name" value="Carboxypeptidase regulatory domain-like"/>
    <property type="match status" value="1"/>
</dbReference>
<dbReference type="InterPro" id="IPR011037">
    <property type="entry name" value="Pyrv_Knase-like_insert_dom_sf"/>
</dbReference>
<evidence type="ECO:0000313" key="3">
    <source>
        <dbReference type="Proteomes" id="UP000225706"/>
    </source>
</evidence>
<dbReference type="Pfam" id="PF03476">
    <property type="entry name" value="MOSC_N"/>
    <property type="match status" value="1"/>
</dbReference>
<evidence type="ECO:0000259" key="1">
    <source>
        <dbReference type="PROSITE" id="PS51340"/>
    </source>
</evidence>
<dbReference type="PROSITE" id="PS51340">
    <property type="entry name" value="MOSC"/>
    <property type="match status" value="1"/>
</dbReference>
<dbReference type="InterPro" id="IPR005302">
    <property type="entry name" value="MoCF_Sase_C"/>
</dbReference>
<gene>
    <name evidence="2" type="primary">Marc2</name>
    <name evidence="2" type="ORF">AWC38_SpisGene21328</name>
</gene>
<dbReference type="SUPFAM" id="SSF50800">
    <property type="entry name" value="PK beta-barrel domain-like"/>
    <property type="match status" value="1"/>
</dbReference>
<dbReference type="GO" id="GO:0030151">
    <property type="term" value="F:molybdenum ion binding"/>
    <property type="evidence" value="ECO:0007669"/>
    <property type="project" value="InterPro"/>
</dbReference>
<organism evidence="2 3">
    <name type="scientific">Stylophora pistillata</name>
    <name type="common">Smooth cauliflower coral</name>
    <dbReference type="NCBI Taxonomy" id="50429"/>
    <lineage>
        <taxon>Eukaryota</taxon>
        <taxon>Metazoa</taxon>
        <taxon>Cnidaria</taxon>
        <taxon>Anthozoa</taxon>
        <taxon>Hexacorallia</taxon>
        <taxon>Scleractinia</taxon>
        <taxon>Astrocoeniina</taxon>
        <taxon>Pocilloporidae</taxon>
        <taxon>Stylophora</taxon>
    </lineage>
</organism>
<dbReference type="PANTHER" id="PTHR14237">
    <property type="entry name" value="MOLYBDOPTERIN COFACTOR SULFURASE MOSC"/>
    <property type="match status" value="1"/>
</dbReference>
<dbReference type="OrthoDB" id="17255at2759"/>
<dbReference type="Pfam" id="PF03473">
    <property type="entry name" value="MOSC"/>
    <property type="match status" value="1"/>
</dbReference>
<comment type="caution">
    <text evidence="2">The sequence shown here is derived from an EMBL/GenBank/DDBJ whole genome shotgun (WGS) entry which is preliminary data.</text>
</comment>
<dbReference type="AlphaFoldDB" id="A0A2B4RA39"/>
<dbReference type="Proteomes" id="UP000225706">
    <property type="component" value="Unassembled WGS sequence"/>
</dbReference>
<dbReference type="InterPro" id="IPR008969">
    <property type="entry name" value="CarboxyPept-like_regulatory"/>
</dbReference>
<accession>A0A2B4RA39</accession>
<name>A0A2B4RA39_STYPI</name>
<dbReference type="PANTHER" id="PTHR14237:SF19">
    <property type="entry name" value="MITOCHONDRIAL AMIDOXIME REDUCING COMPONENT 1"/>
    <property type="match status" value="1"/>
</dbReference>
<dbReference type="STRING" id="50429.A0A2B4RA39"/>
<proteinExistence type="predicted"/>
<feature type="domain" description="MOSC" evidence="1">
    <location>
        <begin position="261"/>
        <end position="419"/>
    </location>
</feature>
<dbReference type="InterPro" id="IPR005303">
    <property type="entry name" value="MOCOS_middle"/>
</dbReference>
<keyword evidence="3" id="KW-1185">Reference proteome</keyword>
<dbReference type="GO" id="GO:0003824">
    <property type="term" value="F:catalytic activity"/>
    <property type="evidence" value="ECO:0007669"/>
    <property type="project" value="InterPro"/>
</dbReference>
<protein>
    <submittedName>
        <fullName evidence="2">Mitochondrial amidoxime reducing component 2</fullName>
    </submittedName>
</protein>
<sequence>MSVIFAFNAWELLAKSRRKVAAAAEEEETRNVVVGKNKKREESRVSELLVKSQASDCSRNCSIGTLNSACDACTCSHHVLSGRVLTEDDIPLSEANISLAETPYNIIAQTNISGYFVTLGVCAIQQELLVTKAGFVPVKLTANVTTSTTANITAKMEMAEMTYRHHMTLDGQYLALEIMDTAGERKDPKLALVVPHFEDGRYLCLNAPGMEMLKMEIQLPVDQKEFKRIKIFGMEGEGQYVGDEASEWFSKYMNKPGYKMYKLSRTRIIRTHDEWSDIGEAGDQATFGDFAPYMILAEACLASLNQELSSPLEMERFRPNIVINGLKAFEEDKWEGGRKIKIGDVVFRYLNHCARCSLPIVNPKTGEKKGEEPLKTLRRIRLPEDRDPRYDRSPLFGINAAPDTDGMGVICQGDSVMIWS</sequence>
<evidence type="ECO:0000313" key="2">
    <source>
        <dbReference type="EMBL" id="PFX14511.1"/>
    </source>
</evidence>
<dbReference type="EMBL" id="LSMT01000771">
    <property type="protein sequence ID" value="PFX14511.1"/>
    <property type="molecule type" value="Genomic_DNA"/>
</dbReference>
<reference evidence="3" key="1">
    <citation type="journal article" date="2017" name="bioRxiv">
        <title>Comparative analysis of the genomes of Stylophora pistillata and Acropora digitifera provides evidence for extensive differences between species of corals.</title>
        <authorList>
            <person name="Voolstra C.R."/>
            <person name="Li Y."/>
            <person name="Liew Y.J."/>
            <person name="Baumgarten S."/>
            <person name="Zoccola D."/>
            <person name="Flot J.-F."/>
            <person name="Tambutte S."/>
            <person name="Allemand D."/>
            <person name="Aranda M."/>
        </authorList>
    </citation>
    <scope>NUCLEOTIDE SEQUENCE [LARGE SCALE GENOMIC DNA]</scope>
</reference>